<dbReference type="InterPro" id="IPR011006">
    <property type="entry name" value="CheY-like_superfamily"/>
</dbReference>
<accession>A0A5C5YLW2</accession>
<evidence type="ECO:0000313" key="5">
    <source>
        <dbReference type="Proteomes" id="UP000318478"/>
    </source>
</evidence>
<comment type="caution">
    <text evidence="4">The sequence shown here is derived from an EMBL/GenBank/DDBJ whole genome shotgun (WGS) entry which is preliminary data.</text>
</comment>
<dbReference type="GO" id="GO:0000160">
    <property type="term" value="P:phosphorelay signal transduction system"/>
    <property type="evidence" value="ECO:0007669"/>
    <property type="project" value="InterPro"/>
</dbReference>
<evidence type="ECO:0000256" key="2">
    <source>
        <dbReference type="PROSITE-ProRule" id="PRU00169"/>
    </source>
</evidence>
<reference evidence="4 5" key="1">
    <citation type="submission" date="2019-02" db="EMBL/GenBank/DDBJ databases">
        <title>Deep-cultivation of Planctomycetes and their phenomic and genomic characterization uncovers novel biology.</title>
        <authorList>
            <person name="Wiegand S."/>
            <person name="Jogler M."/>
            <person name="Boedeker C."/>
            <person name="Pinto D."/>
            <person name="Vollmers J."/>
            <person name="Rivas-Marin E."/>
            <person name="Kohn T."/>
            <person name="Peeters S.H."/>
            <person name="Heuer A."/>
            <person name="Rast P."/>
            <person name="Oberbeckmann S."/>
            <person name="Bunk B."/>
            <person name="Jeske O."/>
            <person name="Meyerdierks A."/>
            <person name="Storesund J.E."/>
            <person name="Kallscheuer N."/>
            <person name="Luecker S."/>
            <person name="Lage O.M."/>
            <person name="Pohl T."/>
            <person name="Merkel B.J."/>
            <person name="Hornburger P."/>
            <person name="Mueller R.-W."/>
            <person name="Bruemmer F."/>
            <person name="Labrenz M."/>
            <person name="Spormann A.M."/>
            <person name="Op Den Camp H."/>
            <person name="Overmann J."/>
            <person name="Amann R."/>
            <person name="Jetten M.S.M."/>
            <person name="Mascher T."/>
            <person name="Medema M.H."/>
            <person name="Devos D.P."/>
            <person name="Kaster A.-K."/>
            <person name="Ovreas L."/>
            <person name="Rohde M."/>
            <person name="Galperin M.Y."/>
            <person name="Jogler C."/>
        </authorList>
    </citation>
    <scope>NUCLEOTIDE SEQUENCE [LARGE SCALE GENOMIC DNA]</scope>
    <source>
        <strain evidence="4 5">Pla123a</strain>
    </source>
</reference>
<feature type="domain" description="Response regulatory" evidence="3">
    <location>
        <begin position="5"/>
        <end position="120"/>
    </location>
</feature>
<dbReference type="PANTHER" id="PTHR44591:SF19">
    <property type="entry name" value="TWO-COMPONENT RESPONSE REGULATOR-RELATED"/>
    <property type="match status" value="1"/>
</dbReference>
<dbReference type="RefSeq" id="WP_146587796.1">
    <property type="nucleotide sequence ID" value="NZ_SJPO01000006.1"/>
</dbReference>
<evidence type="ECO:0000313" key="4">
    <source>
        <dbReference type="EMBL" id="TWT75953.1"/>
    </source>
</evidence>
<keyword evidence="1 2" id="KW-0597">Phosphoprotein</keyword>
<keyword evidence="5" id="KW-1185">Reference proteome</keyword>
<dbReference type="Pfam" id="PF13487">
    <property type="entry name" value="HD_5"/>
    <property type="match status" value="1"/>
</dbReference>
<dbReference type="AlphaFoldDB" id="A0A5C5YLW2"/>
<gene>
    <name evidence="4" type="primary">hupR1_4</name>
    <name evidence="4" type="ORF">Pla123a_27380</name>
</gene>
<dbReference type="Gene3D" id="3.40.50.2300">
    <property type="match status" value="1"/>
</dbReference>
<dbReference type="OrthoDB" id="9802066at2"/>
<evidence type="ECO:0000256" key="1">
    <source>
        <dbReference type="ARBA" id="ARBA00022553"/>
    </source>
</evidence>
<protein>
    <submittedName>
        <fullName evidence="4">Hydrogenase transcriptional regulatory protein hupR1</fullName>
    </submittedName>
</protein>
<organism evidence="4 5">
    <name type="scientific">Posidoniimonas polymericola</name>
    <dbReference type="NCBI Taxonomy" id="2528002"/>
    <lineage>
        <taxon>Bacteria</taxon>
        <taxon>Pseudomonadati</taxon>
        <taxon>Planctomycetota</taxon>
        <taxon>Planctomycetia</taxon>
        <taxon>Pirellulales</taxon>
        <taxon>Lacipirellulaceae</taxon>
        <taxon>Posidoniimonas</taxon>
    </lineage>
</organism>
<name>A0A5C5YLW2_9BACT</name>
<dbReference type="SUPFAM" id="SSF52172">
    <property type="entry name" value="CheY-like"/>
    <property type="match status" value="1"/>
</dbReference>
<dbReference type="InterPro" id="IPR001789">
    <property type="entry name" value="Sig_transdc_resp-reg_receiver"/>
</dbReference>
<dbReference type="SMART" id="SM00448">
    <property type="entry name" value="REC"/>
    <property type="match status" value="1"/>
</dbReference>
<feature type="modified residue" description="4-aspartylphosphate" evidence="2">
    <location>
        <position position="54"/>
    </location>
</feature>
<dbReference type="Pfam" id="PF00072">
    <property type="entry name" value="Response_reg"/>
    <property type="match status" value="1"/>
</dbReference>
<dbReference type="InterPro" id="IPR050595">
    <property type="entry name" value="Bact_response_regulator"/>
</dbReference>
<dbReference type="PROSITE" id="PS50110">
    <property type="entry name" value="RESPONSE_REGULATORY"/>
    <property type="match status" value="1"/>
</dbReference>
<sequence length="396" mass="43622">MSNAKVLIVDDDANVLKAYERRLRRRFDLETALCSEEGVTAVNFLGPFAVIVSDMQMPRVNGAQFLQRITSVAPESVRIMLTGNADQATAAAAINEGQVFRFLNKPCDADDLAKAIDDAIHEHQRRIEELELVRQAVSGSIEMMSRVLAITKPEAFGRAARLKKFVASLAEQLKLPEAWEYETAAVLSQLGWITVPEETLNKHRSGAKLTKEERQTLDSRFDAAADLIAECPKLDRVAEIVRRCGTPPAATANHDEQVVDPIERGRALIDLAESFDELTAGQGITPLLALEQLGDSSHRHDHELLAGMRSHLEGAEDHVLIEVRVSELQDGMELAEDVVTTEGAMLVSQGQEVTLTLRQRLSNYCKTHSVKQPIHVLASRQAAERLRMAPEVAAAS</sequence>
<proteinExistence type="predicted"/>
<dbReference type="Gene3D" id="1.10.3210.10">
    <property type="entry name" value="Hypothetical protein af1432"/>
    <property type="match status" value="1"/>
</dbReference>
<dbReference type="Proteomes" id="UP000318478">
    <property type="component" value="Unassembled WGS sequence"/>
</dbReference>
<evidence type="ECO:0000259" key="3">
    <source>
        <dbReference type="PROSITE" id="PS50110"/>
    </source>
</evidence>
<dbReference type="EMBL" id="SJPO01000006">
    <property type="protein sequence ID" value="TWT75953.1"/>
    <property type="molecule type" value="Genomic_DNA"/>
</dbReference>
<dbReference type="PANTHER" id="PTHR44591">
    <property type="entry name" value="STRESS RESPONSE REGULATOR PROTEIN 1"/>
    <property type="match status" value="1"/>
</dbReference>